<gene>
    <name evidence="1" type="ORF">QFC22_001839</name>
</gene>
<proteinExistence type="predicted"/>
<dbReference type="Proteomes" id="UP001243375">
    <property type="component" value="Unassembled WGS sequence"/>
</dbReference>
<organism evidence="1 2">
    <name type="scientific">Naganishia vaughanmartiniae</name>
    <dbReference type="NCBI Taxonomy" id="1424756"/>
    <lineage>
        <taxon>Eukaryota</taxon>
        <taxon>Fungi</taxon>
        <taxon>Dikarya</taxon>
        <taxon>Basidiomycota</taxon>
        <taxon>Agaricomycotina</taxon>
        <taxon>Tremellomycetes</taxon>
        <taxon>Filobasidiales</taxon>
        <taxon>Filobasidiaceae</taxon>
        <taxon>Naganishia</taxon>
    </lineage>
</organism>
<reference evidence="1" key="1">
    <citation type="submission" date="2023-04" db="EMBL/GenBank/DDBJ databases">
        <title>Draft Genome sequencing of Naganishia species isolated from polar environments using Oxford Nanopore Technology.</title>
        <authorList>
            <person name="Leo P."/>
            <person name="Venkateswaran K."/>
        </authorList>
    </citation>
    <scope>NUCLEOTIDE SEQUENCE</scope>
    <source>
        <strain evidence="1">MNA-CCFEE 5425</strain>
    </source>
</reference>
<comment type="caution">
    <text evidence="1">The sequence shown here is derived from an EMBL/GenBank/DDBJ whole genome shotgun (WGS) entry which is preliminary data.</text>
</comment>
<keyword evidence="2" id="KW-1185">Reference proteome</keyword>
<name>A0ACC2XG94_9TREE</name>
<evidence type="ECO:0000313" key="1">
    <source>
        <dbReference type="EMBL" id="KAJ9122414.1"/>
    </source>
</evidence>
<accession>A0ACC2XG94</accession>
<dbReference type="EMBL" id="JASBWU010000004">
    <property type="protein sequence ID" value="KAJ9122414.1"/>
    <property type="molecule type" value="Genomic_DNA"/>
</dbReference>
<evidence type="ECO:0000313" key="2">
    <source>
        <dbReference type="Proteomes" id="UP001243375"/>
    </source>
</evidence>
<protein>
    <submittedName>
        <fullName evidence="1">Uncharacterized protein</fullName>
    </submittedName>
</protein>
<sequence length="256" mass="27831">MHIQAKYTDCLLLNKHDLVTERQLDNVLDHLYELNDETPMIRVSKQHPLDPSLVFGLDTKLFARGSEEIAEWGTIVAAGANGGVAANHSDEIETVSVWRGGGRPGKGNAKKRGITEVDGKTKDGAREEEAGHMHKDGENCACATGNGEVDQVEENGTQGPVPPVDVEALTAGLAKLPFEIYRVKGFLRVPSKQDPTVSDIHILNWAFGRSEITPAPTLNDSDSLKGVSFRLTMMGARGEVTRRARTFATLIQGEYA</sequence>